<feature type="chain" id="PRO_5040361176" evidence="4">
    <location>
        <begin position="20"/>
        <end position="1276"/>
    </location>
</feature>
<feature type="coiled-coil region" evidence="1">
    <location>
        <begin position="468"/>
        <end position="495"/>
    </location>
</feature>
<feature type="compositionally biased region" description="Low complexity" evidence="2">
    <location>
        <begin position="1074"/>
        <end position="1095"/>
    </location>
</feature>
<dbReference type="EMBL" id="OU895878">
    <property type="protein sequence ID" value="CAG9803520.1"/>
    <property type="molecule type" value="Genomic_DNA"/>
</dbReference>
<protein>
    <submittedName>
        <fullName evidence="5">Uncharacterized protein</fullName>
    </submittedName>
</protein>
<feature type="transmembrane region" description="Helical" evidence="3">
    <location>
        <begin position="845"/>
        <end position="866"/>
    </location>
</feature>
<sequence>MRTLISSLLLIAHFTFTLSAPTPTVMNESARATTRDIMNDMITSTVSAVESIMDMKSTQLPSTLEKSPTTIDDDLVTTKPASIQKITPTADESTRLPEMTSSTQTFKDNETIKIHESYESGATRVQSSVMDQDFSTMTATTVELPATSEMNNKNKSINFDSSTAMAIPITSNVDKDSVQSIIEMPISADLKSDKGKLQKAKLKDTKKKILNEAKTVGKSWMHKQEQQKIKQQKPLMDINYSTSATPSMYETDGSETSTAISTSIKTVPTTIKSTTLTSTMEMVTEITTNIPVPVTLNANEMKTSVTADVHVNNNNNKDNVIVLNSNSSGLIVVDVMENFGKENSTNSFEIKMDLIDDGSETTTVSNDNKDEIFTVSTSSTTSISSQVEKNEKMSMTTSNDDIILVNEGTNSETVTTSSAISHGITWNEVKHNEGNGDIKITFDNIDLPHQNVNVSIENGELIIDSIDISVLNRAEEELRKKMANMTEKLSSTNAVGNKTSSLEIVLIEDSGQEEVTTKGNIEENNNNNSATTQSDNSMNDEAATAARKTISDDDESRPATIHFELPSVKHKNIEMSNGGSGDDIKIKTTDKDSDTIFYISNTEVKLIESIPTLSPNETQERRKYPAIYEEDVIVDVPSTTVIVKNRSLNEYPIRPPAIDKYEEDIVLSPLTSDFDPKDINYIGEAFLDVEESSNNGALSENHHIIPLTSDVVVQPVELKDMPSINIPIIGEPPQIELEDLMFSEDYENGNNNRPQPGYHVEYSPFAVNGRLVKNELHVDEQRELETTNGTLLLSPLNRTHSISVNTVINGTNMTTVASPYSNVTAAITLDSEDIDGTDFYDIQTLLLACLATLAPLFLCVIIVLMIRYCWQKYRRHDSGNDLISDKSTDPLAEKHIGGSIDEMKSTESAMTLNRGNGNLQTSTELLLANANGDVTPNNTNNHNDTNGSIIKMTMKNNHLIVETEERNDISRDTRETKMHYSPSEKDGVFIVESARGADQNGSHKPSPLLQKSTQAPLEIPEEIKIDTLQSHFTPSSPEEERKHPKPEQVEVHTPPADVKGQNNDGAVICNGTKTGLSQSDLSLTSSNSSNQNYTYGDRESYNFDEKGYRGSSPKRIINVHCHDLKPLIENSPPAPIDDLNKPVITSAIYKNDSQEDNEPLKSDMYARNGNESNDTIKADNADKAKVHNKMNGIISSIKNGLDEIISVPDENCNDTIIPPPSCLKGECNGELTMDSLSFLPAPPPEVDAEQNASELMSMDSFPPPPPLESDSQLAQS</sequence>
<keyword evidence="4" id="KW-0732">Signal</keyword>
<feature type="region of interest" description="Disordered" evidence="2">
    <location>
        <begin position="1239"/>
        <end position="1276"/>
    </location>
</feature>
<organism evidence="5 6">
    <name type="scientific">Chironomus riparius</name>
    <dbReference type="NCBI Taxonomy" id="315576"/>
    <lineage>
        <taxon>Eukaryota</taxon>
        <taxon>Metazoa</taxon>
        <taxon>Ecdysozoa</taxon>
        <taxon>Arthropoda</taxon>
        <taxon>Hexapoda</taxon>
        <taxon>Insecta</taxon>
        <taxon>Pterygota</taxon>
        <taxon>Neoptera</taxon>
        <taxon>Endopterygota</taxon>
        <taxon>Diptera</taxon>
        <taxon>Nematocera</taxon>
        <taxon>Chironomoidea</taxon>
        <taxon>Chironomidae</taxon>
        <taxon>Chironominae</taxon>
        <taxon>Chironomus</taxon>
    </lineage>
</organism>
<keyword evidence="1" id="KW-0175">Coiled coil</keyword>
<reference evidence="5" key="1">
    <citation type="submission" date="2022-01" db="EMBL/GenBank/DDBJ databases">
        <authorList>
            <person name="King R."/>
        </authorList>
    </citation>
    <scope>NUCLEOTIDE SEQUENCE</scope>
</reference>
<feature type="signal peptide" evidence="4">
    <location>
        <begin position="1"/>
        <end position="19"/>
    </location>
</feature>
<feature type="region of interest" description="Disordered" evidence="2">
    <location>
        <begin position="966"/>
        <end position="987"/>
    </location>
</feature>
<accession>A0A9N9WTH6</accession>
<evidence type="ECO:0000256" key="1">
    <source>
        <dbReference type="SAM" id="Coils"/>
    </source>
</evidence>
<reference evidence="5" key="2">
    <citation type="submission" date="2022-10" db="EMBL/GenBank/DDBJ databases">
        <authorList>
            <consortium name="ENA_rothamsted_submissions"/>
            <consortium name="culmorum"/>
            <person name="King R."/>
        </authorList>
    </citation>
    <scope>NUCLEOTIDE SEQUENCE</scope>
</reference>
<keyword evidence="3" id="KW-0812">Transmembrane</keyword>
<keyword evidence="6" id="KW-1185">Reference proteome</keyword>
<feature type="compositionally biased region" description="Basic and acidic residues" evidence="2">
    <location>
        <begin position="1038"/>
        <end position="1050"/>
    </location>
</feature>
<evidence type="ECO:0000313" key="5">
    <source>
        <dbReference type="EMBL" id="CAG9803520.1"/>
    </source>
</evidence>
<proteinExistence type="predicted"/>
<evidence type="ECO:0000256" key="4">
    <source>
        <dbReference type="SAM" id="SignalP"/>
    </source>
</evidence>
<dbReference type="OrthoDB" id="8034296at2759"/>
<evidence type="ECO:0000256" key="2">
    <source>
        <dbReference type="SAM" id="MobiDB-lite"/>
    </source>
</evidence>
<evidence type="ECO:0000256" key="3">
    <source>
        <dbReference type="SAM" id="Phobius"/>
    </source>
</evidence>
<dbReference type="AlphaFoldDB" id="A0A9N9WTH6"/>
<feature type="compositionally biased region" description="Polar residues" evidence="2">
    <location>
        <begin position="529"/>
        <end position="539"/>
    </location>
</feature>
<feature type="region of interest" description="Disordered" evidence="2">
    <location>
        <begin position="512"/>
        <end position="557"/>
    </location>
</feature>
<evidence type="ECO:0000313" key="6">
    <source>
        <dbReference type="Proteomes" id="UP001153620"/>
    </source>
</evidence>
<name>A0A9N9WTH6_9DIPT</name>
<dbReference type="Proteomes" id="UP001153620">
    <property type="component" value="Chromosome 2"/>
</dbReference>
<feature type="region of interest" description="Disordered" evidence="2">
    <location>
        <begin position="1032"/>
        <end position="1098"/>
    </location>
</feature>
<keyword evidence="3" id="KW-0472">Membrane</keyword>
<gene>
    <name evidence="5" type="ORF">CHIRRI_LOCUS6420</name>
</gene>
<keyword evidence="3" id="KW-1133">Transmembrane helix</keyword>